<dbReference type="Proteomes" id="UP000276991">
    <property type="component" value="Unassembled WGS sequence"/>
</dbReference>
<evidence type="ECO:0000313" key="1">
    <source>
        <dbReference type="EMBL" id="VBB31761.1"/>
    </source>
</evidence>
<name>A0A498SL36_ACAVI</name>
<accession>A0A498SL36</accession>
<reference evidence="1 2" key="1">
    <citation type="submission" date="2018-08" db="EMBL/GenBank/DDBJ databases">
        <authorList>
            <person name="Laetsch R D."/>
            <person name="Stevens L."/>
            <person name="Kumar S."/>
            <person name="Blaxter L. M."/>
        </authorList>
    </citation>
    <scope>NUCLEOTIDE SEQUENCE [LARGE SCALE GENOMIC DNA]</scope>
</reference>
<gene>
    <name evidence="1" type="ORF">NAV_LOCUS6552</name>
</gene>
<keyword evidence="2" id="KW-1185">Reference proteome</keyword>
<protein>
    <submittedName>
        <fullName evidence="1">Uncharacterized protein</fullName>
    </submittedName>
</protein>
<dbReference type="AlphaFoldDB" id="A0A498SL36"/>
<sequence length="78" mass="8752">MGGADLQKRLVKRIREVSPRQRKQQYTQCSDMMNVVSSPPSSSSLSSRAFLSLYRFIKFVAATAASRWRLTQATAVAK</sequence>
<proteinExistence type="predicted"/>
<evidence type="ECO:0000313" key="2">
    <source>
        <dbReference type="Proteomes" id="UP000276991"/>
    </source>
</evidence>
<dbReference type="EMBL" id="UPTC01001373">
    <property type="protein sequence ID" value="VBB31761.1"/>
    <property type="molecule type" value="Genomic_DNA"/>
</dbReference>
<organism evidence="1 2">
    <name type="scientific">Acanthocheilonema viteae</name>
    <name type="common">Filarial nematode worm</name>
    <name type="synonym">Dipetalonema viteae</name>
    <dbReference type="NCBI Taxonomy" id="6277"/>
    <lineage>
        <taxon>Eukaryota</taxon>
        <taxon>Metazoa</taxon>
        <taxon>Ecdysozoa</taxon>
        <taxon>Nematoda</taxon>
        <taxon>Chromadorea</taxon>
        <taxon>Rhabditida</taxon>
        <taxon>Spirurina</taxon>
        <taxon>Spiruromorpha</taxon>
        <taxon>Filarioidea</taxon>
        <taxon>Onchocercidae</taxon>
        <taxon>Acanthocheilonema</taxon>
    </lineage>
</organism>